<name>A0A8S9Q5H8_BRACR</name>
<reference evidence="1" key="1">
    <citation type="submission" date="2019-12" db="EMBL/GenBank/DDBJ databases">
        <title>Genome sequencing and annotation of Brassica cretica.</title>
        <authorList>
            <person name="Studholme D.J."/>
            <person name="Sarris P."/>
        </authorList>
    </citation>
    <scope>NUCLEOTIDE SEQUENCE</scope>
    <source>
        <strain evidence="1">PFS-109/04</strain>
        <tissue evidence="1">Leaf</tissue>
    </source>
</reference>
<protein>
    <submittedName>
        <fullName evidence="1">Uncharacterized protein</fullName>
    </submittedName>
</protein>
<gene>
    <name evidence="1" type="ORF">F2Q69_00049328</name>
</gene>
<dbReference type="EMBL" id="QGKX02001347">
    <property type="protein sequence ID" value="KAF3525896.1"/>
    <property type="molecule type" value="Genomic_DNA"/>
</dbReference>
<evidence type="ECO:0000313" key="2">
    <source>
        <dbReference type="Proteomes" id="UP000712600"/>
    </source>
</evidence>
<comment type="caution">
    <text evidence="1">The sequence shown here is derived from an EMBL/GenBank/DDBJ whole genome shotgun (WGS) entry which is preliminary data.</text>
</comment>
<dbReference type="Proteomes" id="UP000712600">
    <property type="component" value="Unassembled WGS sequence"/>
</dbReference>
<evidence type="ECO:0000313" key="1">
    <source>
        <dbReference type="EMBL" id="KAF3525896.1"/>
    </source>
</evidence>
<dbReference type="AlphaFoldDB" id="A0A8S9Q5H8"/>
<proteinExistence type="predicted"/>
<organism evidence="1 2">
    <name type="scientific">Brassica cretica</name>
    <name type="common">Mustard</name>
    <dbReference type="NCBI Taxonomy" id="69181"/>
    <lineage>
        <taxon>Eukaryota</taxon>
        <taxon>Viridiplantae</taxon>
        <taxon>Streptophyta</taxon>
        <taxon>Embryophyta</taxon>
        <taxon>Tracheophyta</taxon>
        <taxon>Spermatophyta</taxon>
        <taxon>Magnoliopsida</taxon>
        <taxon>eudicotyledons</taxon>
        <taxon>Gunneridae</taxon>
        <taxon>Pentapetalae</taxon>
        <taxon>rosids</taxon>
        <taxon>malvids</taxon>
        <taxon>Brassicales</taxon>
        <taxon>Brassicaceae</taxon>
        <taxon>Brassiceae</taxon>
        <taxon>Brassica</taxon>
    </lineage>
</organism>
<sequence length="292" mass="32505">MIAAGGLALTLALPPFLCSLVLFASSFSVSLCRYIRRFEAWPLLRICWFYSWKCGEAWILAGIRFSRSGVMAWGLDLCVDCEALSLLRHPSSFSLGVSVGGSTVVRLVKTSSPTEQIYVRFSCMKACGTKDLWLCHPGSSVLWRRVRLGGRLQVVLGSTISLRVDYRACQLLLGYVSRIHWVPYFAASSFIGYIHRHLLPSSSGRRRLLCPLLVTTHSLLTSRSDKTRTRSSRRFVTVEPLSRLFPYLDFSDERSPSTPPTCEASCHAGSGSSISDDSPSHVYILFELCSFA</sequence>
<accession>A0A8S9Q5H8</accession>